<keyword evidence="1" id="KW-0472">Membrane</keyword>
<keyword evidence="1" id="KW-0812">Transmembrane</keyword>
<feature type="transmembrane region" description="Helical" evidence="1">
    <location>
        <begin position="20"/>
        <end position="37"/>
    </location>
</feature>
<reference evidence="2" key="2">
    <citation type="journal article" date="2021" name="Microbiome">
        <title>Successional dynamics and alternative stable states in a saline activated sludge microbial community over 9 years.</title>
        <authorList>
            <person name="Wang Y."/>
            <person name="Ye J."/>
            <person name="Ju F."/>
            <person name="Liu L."/>
            <person name="Boyd J.A."/>
            <person name="Deng Y."/>
            <person name="Parks D.H."/>
            <person name="Jiang X."/>
            <person name="Yin X."/>
            <person name="Woodcroft B.J."/>
            <person name="Tyson G.W."/>
            <person name="Hugenholtz P."/>
            <person name="Polz M.F."/>
            <person name="Zhang T."/>
        </authorList>
    </citation>
    <scope>NUCLEOTIDE SEQUENCE</scope>
    <source>
        <strain evidence="2">HKST-UBA01</strain>
    </source>
</reference>
<organism evidence="2 3">
    <name type="scientific">candidate division WWE3 bacterium</name>
    <dbReference type="NCBI Taxonomy" id="2053526"/>
    <lineage>
        <taxon>Bacteria</taxon>
        <taxon>Katanobacteria</taxon>
    </lineage>
</organism>
<comment type="caution">
    <text evidence="2">The sequence shown here is derived from an EMBL/GenBank/DDBJ whole genome shotgun (WGS) entry which is preliminary data.</text>
</comment>
<evidence type="ECO:0000313" key="2">
    <source>
        <dbReference type="EMBL" id="MCA9390197.1"/>
    </source>
</evidence>
<accession>A0A955LGI8</accession>
<reference evidence="2" key="1">
    <citation type="submission" date="2020-04" db="EMBL/GenBank/DDBJ databases">
        <authorList>
            <person name="Zhang T."/>
        </authorList>
    </citation>
    <scope>NUCLEOTIDE SEQUENCE</scope>
    <source>
        <strain evidence="2">HKST-UBA01</strain>
    </source>
</reference>
<evidence type="ECO:0000313" key="3">
    <source>
        <dbReference type="Proteomes" id="UP000701698"/>
    </source>
</evidence>
<name>A0A955LGI8_UNCKA</name>
<feature type="transmembrane region" description="Helical" evidence="1">
    <location>
        <begin position="46"/>
        <end position="69"/>
    </location>
</feature>
<proteinExistence type="predicted"/>
<dbReference type="Proteomes" id="UP000701698">
    <property type="component" value="Unassembled WGS sequence"/>
</dbReference>
<sequence>MNRIGPGQLINVEDLWRYPLYTTIALTITTLLAWWMWKKDKLYSQLILSSMTFYSIIASLSLVRVVLLFT</sequence>
<dbReference type="EMBL" id="JAGQKX010000044">
    <property type="protein sequence ID" value="MCA9390197.1"/>
    <property type="molecule type" value="Genomic_DNA"/>
</dbReference>
<gene>
    <name evidence="2" type="ORF">KC571_02230</name>
</gene>
<dbReference type="AlphaFoldDB" id="A0A955LGI8"/>
<evidence type="ECO:0000256" key="1">
    <source>
        <dbReference type="SAM" id="Phobius"/>
    </source>
</evidence>
<protein>
    <submittedName>
        <fullName evidence="2">Uncharacterized protein</fullName>
    </submittedName>
</protein>
<keyword evidence="1" id="KW-1133">Transmembrane helix</keyword>